<dbReference type="EMBL" id="GU071086">
    <property type="protein sequence ID" value="ADB04112.1"/>
    <property type="molecule type" value="Genomic_DNA"/>
</dbReference>
<gene>
    <name evidence="1" type="ORF">MAR_ORF345</name>
</gene>
<dbReference type="RefSeq" id="YP_003407074.1">
    <property type="nucleotide sequence ID" value="NC_013756.1"/>
</dbReference>
<dbReference type="GeneID" id="8746582"/>
<protein>
    <submittedName>
        <fullName evidence="1">Uncharacterized protein</fullName>
    </submittedName>
</protein>
<name>D2XAY5_GBMV</name>
<organism evidence="1 2">
    <name type="scientific">Marseillevirus marseillevirus</name>
    <name type="common">GBM</name>
    <dbReference type="NCBI Taxonomy" id="694581"/>
    <lineage>
        <taxon>Viruses</taxon>
        <taxon>Varidnaviria</taxon>
        <taxon>Bamfordvirae</taxon>
        <taxon>Nucleocytoviricota</taxon>
        <taxon>Megaviricetes</taxon>
        <taxon>Pimascovirales</taxon>
        <taxon>Pimascovirales incertae sedis</taxon>
        <taxon>Marseilleviridae</taxon>
        <taxon>Marseillevirus</taxon>
        <taxon>Marseillevirus massiliense</taxon>
    </lineage>
</organism>
<sequence>MNTTRGILERLAKKFDLSPKDIFVETYEVEEGIGEEVWCSISKFRVEHCWIQDNDGYPFDLSDSEDPYKVLKAKILKTGKARISYEGRELKILF</sequence>
<evidence type="ECO:0000313" key="2">
    <source>
        <dbReference type="Proteomes" id="UP000029780"/>
    </source>
</evidence>
<dbReference type="KEGG" id="vg:8746582"/>
<dbReference type="OrthoDB" id="37031at10239"/>
<organismHost>
    <name type="scientific">Acanthamoeba</name>
    <dbReference type="NCBI Taxonomy" id="5754"/>
</organismHost>
<keyword evidence="2" id="KW-1185">Reference proteome</keyword>
<dbReference type="Proteomes" id="UP000029780">
    <property type="component" value="Segment"/>
</dbReference>
<reference evidence="1 2" key="1">
    <citation type="journal article" date="2009" name="Proc. Natl. Acad. Sci. U.S.A.">
        <title>Giant Marseillevirus highlights the role of amoebae as a melting pot in emergence of chimeric microorganisms.</title>
        <authorList>
            <person name="Boyer M."/>
            <person name="Yutin N."/>
            <person name="Pagnier I."/>
            <person name="Barrassi L."/>
            <person name="Fournous G."/>
            <person name="Espinosa L."/>
            <person name="Robert C."/>
            <person name="Azza S."/>
            <person name="Sun S."/>
            <person name="Rossmann M.G."/>
            <person name="Suzan-Monti M."/>
            <person name="La Scola B."/>
            <person name="Koonin E.V."/>
            <person name="Raoult D."/>
        </authorList>
    </citation>
    <scope>NUCLEOTIDE SEQUENCE [LARGE SCALE GENOMIC DNA]</scope>
    <source>
        <strain evidence="1 2">T19</strain>
    </source>
</reference>
<proteinExistence type="predicted"/>
<evidence type="ECO:0000313" key="1">
    <source>
        <dbReference type="EMBL" id="ADB04112.1"/>
    </source>
</evidence>
<accession>D2XAY5</accession>